<evidence type="ECO:0000256" key="3">
    <source>
        <dbReference type="ARBA" id="ARBA00023098"/>
    </source>
</evidence>
<evidence type="ECO:0000256" key="4">
    <source>
        <dbReference type="PROSITE-ProRule" id="PRU01161"/>
    </source>
</evidence>
<evidence type="ECO:0000259" key="5">
    <source>
        <dbReference type="PROSITE" id="PS51635"/>
    </source>
</evidence>
<evidence type="ECO:0000256" key="2">
    <source>
        <dbReference type="ARBA" id="ARBA00022963"/>
    </source>
</evidence>
<sequence>MDLGLVLSGGGMRGAAHIGVIKALEECDLYATHIAGTSSGAIVGALYAYGYNWEAMLAFFKSIQILDLKKYALGKPGIIDTEKFYPKFNTYIKEDNFNVLKKSLTITATDILEGHLTVFTEGELIKPILASAAIPGIFAPVKIKDSYYVDGGALNNFPVNALKSKSDIIIGSYVNGFNAITIKDLKHSYNVVERAFKLKSAKVDYKKFDTCDLVISPKELSKYGTFDTNHIEDIFKIGYNAAKKALTPEVLLKLKHLPKPIQN</sequence>
<feature type="domain" description="PNPLA" evidence="5">
    <location>
        <begin position="5"/>
        <end position="163"/>
    </location>
</feature>
<protein>
    <submittedName>
        <fullName evidence="6">Patatin-like phospholipase family protein</fullName>
    </submittedName>
</protein>
<keyword evidence="7" id="KW-1185">Reference proteome</keyword>
<comment type="caution">
    <text evidence="6">The sequence shown here is derived from an EMBL/GenBank/DDBJ whole genome shotgun (WGS) entry which is preliminary data.</text>
</comment>
<keyword evidence="3 4" id="KW-0443">Lipid metabolism</keyword>
<dbReference type="PANTHER" id="PTHR14226:SF29">
    <property type="entry name" value="NEUROPATHY TARGET ESTERASE SWS"/>
    <property type="match status" value="1"/>
</dbReference>
<feature type="short sequence motif" description="GXSXG" evidence="4">
    <location>
        <begin position="36"/>
        <end position="40"/>
    </location>
</feature>
<dbReference type="EMBL" id="BAABJJ010000013">
    <property type="protein sequence ID" value="GAA4941202.1"/>
    <property type="molecule type" value="Genomic_DNA"/>
</dbReference>
<dbReference type="PANTHER" id="PTHR14226">
    <property type="entry name" value="NEUROPATHY TARGET ESTERASE/SWISS CHEESE D.MELANOGASTER"/>
    <property type="match status" value="1"/>
</dbReference>
<feature type="active site" description="Nucleophile" evidence="4">
    <location>
        <position position="38"/>
    </location>
</feature>
<dbReference type="CDD" id="cd07205">
    <property type="entry name" value="Pat_PNPLA6_PNPLA7_NTE1_like"/>
    <property type="match status" value="1"/>
</dbReference>
<accession>A0ABP9GNV4</accession>
<reference evidence="7" key="1">
    <citation type="journal article" date="2019" name="Int. J. Syst. Evol. Microbiol.">
        <title>The Global Catalogue of Microorganisms (GCM) 10K type strain sequencing project: providing services to taxonomists for standard genome sequencing and annotation.</title>
        <authorList>
            <consortium name="The Broad Institute Genomics Platform"/>
            <consortium name="The Broad Institute Genome Sequencing Center for Infectious Disease"/>
            <person name="Wu L."/>
            <person name="Ma J."/>
        </authorList>
    </citation>
    <scope>NUCLEOTIDE SEQUENCE [LARGE SCALE GENOMIC DNA]</scope>
    <source>
        <strain evidence="7">JCM 18285</strain>
    </source>
</reference>
<evidence type="ECO:0000256" key="1">
    <source>
        <dbReference type="ARBA" id="ARBA00022801"/>
    </source>
</evidence>
<proteinExistence type="predicted"/>
<keyword evidence="2 4" id="KW-0442">Lipid degradation</keyword>
<gene>
    <name evidence="6" type="ORF">GCM10023314_12740</name>
</gene>
<feature type="active site" description="Proton acceptor" evidence="4">
    <location>
        <position position="150"/>
    </location>
</feature>
<name>A0ABP9GNV4_9FLAO</name>
<dbReference type="InterPro" id="IPR050301">
    <property type="entry name" value="NTE"/>
</dbReference>
<dbReference type="InterPro" id="IPR016035">
    <property type="entry name" value="Acyl_Trfase/lysoPLipase"/>
</dbReference>
<dbReference type="SUPFAM" id="SSF52151">
    <property type="entry name" value="FabD/lysophospholipase-like"/>
    <property type="match status" value="1"/>
</dbReference>
<dbReference type="InterPro" id="IPR002641">
    <property type="entry name" value="PNPLA_dom"/>
</dbReference>
<evidence type="ECO:0000313" key="7">
    <source>
        <dbReference type="Proteomes" id="UP001501302"/>
    </source>
</evidence>
<feature type="short sequence motif" description="GXGXXG" evidence="4">
    <location>
        <begin position="9"/>
        <end position="14"/>
    </location>
</feature>
<dbReference type="Gene3D" id="3.40.1090.10">
    <property type="entry name" value="Cytosolic phospholipase A2 catalytic domain"/>
    <property type="match status" value="2"/>
</dbReference>
<feature type="short sequence motif" description="DGA/G" evidence="4">
    <location>
        <begin position="150"/>
        <end position="152"/>
    </location>
</feature>
<dbReference type="Proteomes" id="UP001501302">
    <property type="component" value="Unassembled WGS sequence"/>
</dbReference>
<dbReference type="Pfam" id="PF01734">
    <property type="entry name" value="Patatin"/>
    <property type="match status" value="1"/>
</dbReference>
<dbReference type="PROSITE" id="PS51635">
    <property type="entry name" value="PNPLA"/>
    <property type="match status" value="1"/>
</dbReference>
<dbReference type="RefSeq" id="WP_345190893.1">
    <property type="nucleotide sequence ID" value="NZ_BAABJJ010000013.1"/>
</dbReference>
<organism evidence="6 7">
    <name type="scientific">Algibacter agarivorans</name>
    <dbReference type="NCBI Taxonomy" id="1109741"/>
    <lineage>
        <taxon>Bacteria</taxon>
        <taxon>Pseudomonadati</taxon>
        <taxon>Bacteroidota</taxon>
        <taxon>Flavobacteriia</taxon>
        <taxon>Flavobacteriales</taxon>
        <taxon>Flavobacteriaceae</taxon>
        <taxon>Algibacter</taxon>
    </lineage>
</organism>
<keyword evidence="1 4" id="KW-0378">Hydrolase</keyword>
<evidence type="ECO:0000313" key="6">
    <source>
        <dbReference type="EMBL" id="GAA4941202.1"/>
    </source>
</evidence>